<dbReference type="VEuPathDB" id="FungiDB:MAPG_08083"/>
<reference evidence="2" key="4">
    <citation type="journal article" date="2015" name="G3 (Bethesda)">
        <title>Genome sequences of three phytopathogenic species of the Magnaporthaceae family of fungi.</title>
        <authorList>
            <person name="Okagaki L.H."/>
            <person name="Nunes C.C."/>
            <person name="Sailsbery J."/>
            <person name="Clay B."/>
            <person name="Brown D."/>
            <person name="John T."/>
            <person name="Oh Y."/>
            <person name="Young N."/>
            <person name="Fitzgerald M."/>
            <person name="Haas B.J."/>
            <person name="Zeng Q."/>
            <person name="Young S."/>
            <person name="Adiconis X."/>
            <person name="Fan L."/>
            <person name="Levin J.Z."/>
            <person name="Mitchell T.K."/>
            <person name="Okubara P.A."/>
            <person name="Farman M.L."/>
            <person name="Kohn L.M."/>
            <person name="Birren B."/>
            <person name="Ma L.-J."/>
            <person name="Dean R.A."/>
        </authorList>
    </citation>
    <scope>NUCLEOTIDE SEQUENCE</scope>
    <source>
        <strain evidence="2">ATCC 64411 / 73-15</strain>
    </source>
</reference>
<organism evidence="2 3">
    <name type="scientific">Magnaporthiopsis poae (strain ATCC 64411 / 73-15)</name>
    <name type="common">Kentucky bluegrass fungus</name>
    <name type="synonym">Magnaporthe poae</name>
    <dbReference type="NCBI Taxonomy" id="644358"/>
    <lineage>
        <taxon>Eukaryota</taxon>
        <taxon>Fungi</taxon>
        <taxon>Dikarya</taxon>
        <taxon>Ascomycota</taxon>
        <taxon>Pezizomycotina</taxon>
        <taxon>Sordariomycetes</taxon>
        <taxon>Sordariomycetidae</taxon>
        <taxon>Magnaporthales</taxon>
        <taxon>Magnaporthaceae</taxon>
        <taxon>Magnaporthiopsis</taxon>
    </lineage>
</organism>
<reference evidence="2" key="5">
    <citation type="submission" date="2015-06" db="UniProtKB">
        <authorList>
            <consortium name="EnsemblFungi"/>
        </authorList>
    </citation>
    <scope>IDENTIFICATION</scope>
    <source>
        <strain evidence="2">ATCC 64411</strain>
    </source>
</reference>
<name>A0A0C4E6E9_MAGP6</name>
<reference evidence="1" key="3">
    <citation type="submission" date="2011-03" db="EMBL/GenBank/DDBJ databases">
        <title>Annotation of Magnaporthe poae ATCC 64411.</title>
        <authorList>
            <person name="Ma L.-J."/>
            <person name="Dead R."/>
            <person name="Young S.K."/>
            <person name="Zeng Q."/>
            <person name="Gargeya S."/>
            <person name="Fitzgerald M."/>
            <person name="Haas B."/>
            <person name="Abouelleil A."/>
            <person name="Alvarado L."/>
            <person name="Arachchi H.M."/>
            <person name="Berlin A."/>
            <person name="Brown A."/>
            <person name="Chapman S.B."/>
            <person name="Chen Z."/>
            <person name="Dunbar C."/>
            <person name="Freedman E."/>
            <person name="Gearin G."/>
            <person name="Gellesch M."/>
            <person name="Goldberg J."/>
            <person name="Griggs A."/>
            <person name="Gujja S."/>
            <person name="Heiman D."/>
            <person name="Howarth C."/>
            <person name="Larson L."/>
            <person name="Lui A."/>
            <person name="MacDonald P.J.P."/>
            <person name="Mehta T."/>
            <person name="Montmayeur A."/>
            <person name="Murphy C."/>
            <person name="Neiman D."/>
            <person name="Pearson M."/>
            <person name="Priest M."/>
            <person name="Roberts A."/>
            <person name="Saif S."/>
            <person name="Shea T."/>
            <person name="Shenoy N."/>
            <person name="Sisk P."/>
            <person name="Stolte C."/>
            <person name="Sykes S."/>
            <person name="Yandava C."/>
            <person name="Wortman J."/>
            <person name="Nusbaum C."/>
            <person name="Birren B."/>
        </authorList>
    </citation>
    <scope>NUCLEOTIDE SEQUENCE</scope>
    <source>
        <strain evidence="1">ATCC 64411</strain>
    </source>
</reference>
<reference evidence="3" key="1">
    <citation type="submission" date="2010-05" db="EMBL/GenBank/DDBJ databases">
        <title>The genome sequence of Magnaporthe poae strain ATCC 64411.</title>
        <authorList>
            <person name="Ma L.-J."/>
            <person name="Dead R."/>
            <person name="Young S."/>
            <person name="Zeng Q."/>
            <person name="Koehrsen M."/>
            <person name="Alvarado L."/>
            <person name="Berlin A."/>
            <person name="Chapman S.B."/>
            <person name="Chen Z."/>
            <person name="Freedman E."/>
            <person name="Gellesch M."/>
            <person name="Goldberg J."/>
            <person name="Griggs A."/>
            <person name="Gujja S."/>
            <person name="Heilman E.R."/>
            <person name="Heiman D."/>
            <person name="Hepburn T."/>
            <person name="Howarth C."/>
            <person name="Jen D."/>
            <person name="Larson L."/>
            <person name="Mehta T."/>
            <person name="Neiman D."/>
            <person name="Pearson M."/>
            <person name="Roberts A."/>
            <person name="Saif S."/>
            <person name="Shea T."/>
            <person name="Shenoy N."/>
            <person name="Sisk P."/>
            <person name="Stolte C."/>
            <person name="Sykes S."/>
            <person name="Walk T."/>
            <person name="White J."/>
            <person name="Yandava C."/>
            <person name="Haas B."/>
            <person name="Nusbaum C."/>
            <person name="Birren B."/>
        </authorList>
    </citation>
    <scope>NUCLEOTIDE SEQUENCE [LARGE SCALE GENOMIC DNA]</scope>
    <source>
        <strain evidence="3">ATCC 64411 / 73-15</strain>
    </source>
</reference>
<dbReference type="EMBL" id="ADBL01001949">
    <property type="status" value="NOT_ANNOTATED_CDS"/>
    <property type="molecule type" value="Genomic_DNA"/>
</dbReference>
<proteinExistence type="predicted"/>
<accession>A0A0C4E6E9</accession>
<dbReference type="STRING" id="644358.A0A0C4E6E9"/>
<protein>
    <submittedName>
        <fullName evidence="1 2">Uncharacterized protein</fullName>
    </submittedName>
</protein>
<evidence type="ECO:0000313" key="2">
    <source>
        <dbReference type="EnsemblFungi" id="MAPG_08083T0"/>
    </source>
</evidence>
<dbReference type="EMBL" id="GL876972">
    <property type="protein sequence ID" value="KLU89107.1"/>
    <property type="molecule type" value="Genomic_DNA"/>
</dbReference>
<keyword evidence="3" id="KW-1185">Reference proteome</keyword>
<reference evidence="1" key="2">
    <citation type="submission" date="2010-05" db="EMBL/GenBank/DDBJ databases">
        <title>The Genome Sequence of Magnaporthe poae strain ATCC 64411.</title>
        <authorList>
            <consortium name="The Broad Institute Genome Sequencing Platform"/>
            <consortium name="Broad Institute Genome Sequencing Center for Infectious Disease"/>
            <person name="Ma L.-J."/>
            <person name="Dead R."/>
            <person name="Young S."/>
            <person name="Zeng Q."/>
            <person name="Koehrsen M."/>
            <person name="Alvarado L."/>
            <person name="Berlin A."/>
            <person name="Chapman S.B."/>
            <person name="Chen Z."/>
            <person name="Freedman E."/>
            <person name="Gellesch M."/>
            <person name="Goldberg J."/>
            <person name="Griggs A."/>
            <person name="Gujja S."/>
            <person name="Heilman E.R."/>
            <person name="Heiman D."/>
            <person name="Hepburn T."/>
            <person name="Howarth C."/>
            <person name="Jen D."/>
            <person name="Larson L."/>
            <person name="Mehta T."/>
            <person name="Neiman D."/>
            <person name="Pearson M."/>
            <person name="Roberts A."/>
            <person name="Saif S."/>
            <person name="Shea T."/>
            <person name="Shenoy N."/>
            <person name="Sisk P."/>
            <person name="Stolte C."/>
            <person name="Sykes S."/>
            <person name="Walk T."/>
            <person name="White J."/>
            <person name="Yandava C."/>
            <person name="Haas B."/>
            <person name="Nusbaum C."/>
            <person name="Birren B."/>
        </authorList>
    </citation>
    <scope>NUCLEOTIDE SEQUENCE</scope>
    <source>
        <strain evidence="1">ATCC 64411</strain>
    </source>
</reference>
<sequence length="468" mass="50917">MAFKDLTGRLAVFKDILSEETPALANAFALRLESANGDIDRALADWSEPSASSDAPSPGRSLLRPEKLRLFNRLAGIFGDDVDVLKGVHSACPEATSTRDVALGLGKNDFSRLARSESRRGVAATSASAASAASARTASLRQKIFRGEPTATIQRMLADDEIALSRETHLPVQKILDEDATFNICTTPVSSLLRDSHAFKHLSDEMKPAVESSLKTLQRVQALSPSPDALAALTKQGVTSAHQISNMPMEHFVAGLEKTLGSRELATSIHQHAVASRIRNEGFLVSALQTVRSSGLRVIDGGATKLGVERRSLAFNQAADGAKTQVNLEKLFGSLDYCECSDCTSVYSPASYYVELLEFLRHNNLKPDNPHLGNPTSVKGTQLEQLLRRRPDLACLELTCENTNTLIPYIDLALDLFSTSRPENATGVVDDANSLHRKIFDDDEFGDHGTKDDVSLITQFRPKFCQLI</sequence>
<dbReference type="Proteomes" id="UP000011715">
    <property type="component" value="Unassembled WGS sequence"/>
</dbReference>
<dbReference type="OrthoDB" id="4590860at2759"/>
<evidence type="ECO:0000313" key="3">
    <source>
        <dbReference type="Proteomes" id="UP000011715"/>
    </source>
</evidence>
<gene>
    <name evidence="1" type="ORF">MAPG_08083</name>
</gene>
<dbReference type="AlphaFoldDB" id="A0A0C4E6E9"/>
<evidence type="ECO:0000313" key="1">
    <source>
        <dbReference type="EMBL" id="KLU89107.1"/>
    </source>
</evidence>
<dbReference type="eggNOG" id="ENOG502RX9A">
    <property type="taxonomic scope" value="Eukaryota"/>
</dbReference>
<dbReference type="EnsemblFungi" id="MAPG_08083T0">
    <property type="protein sequence ID" value="MAPG_08083T0"/>
    <property type="gene ID" value="MAPG_08083"/>
</dbReference>